<sequence>MPRGSPPLYRDAFDHLRVPVLLLDEQQLRDANPAAAELLAAPDRGALLRCRLSDLAPAHPGDGQASALMLERRLGEAREQGRIHFEGAFRRWDGGTTVAEACLTHLDGADGARFLMELRPVAVEAEGHSESAAAGRGQVIRYTSEGAPACMMGTHVEIEQLKATEAALRQREEELREAQEIAELGHWVSDFRRNEIRWSEKIYEIFGLSQEAWGATHGAFMQAVHPADRARVQAALEAAYSTGRYMVEHRIRRPDGHVRTVQERGHVEFDGAGAPVRMIGTVQDVTSQRALEQALAEREAHYRALVEQHPLMVGRFRPDTTMTFVNQTLAAFYGIAAETLQGQRWLPLLPAEEREAAAEHLRTFTPEAPVGSLEHRVRNAAGEPRWTYWTNRAFFDEHGNVTHFQSVGMDVTERKRAEQARRQLTELIEHTPDFIAIASPEGAIQYLNQAGRALLGGDGATPQTWPLAPRYPGAERSGMPSYHPGWAHQRLQEVGIPAALEQGYWEGESALLDAAGEEIPMSQVLVAHRDEDGELVRLSTIMRDLRRQKRLQEALDQRQQWLERLQAITGDPAQSLAAKLTALLALGTEVFRLPCATLGHVEEEAYVLRAVAPEHGSLQPGQRQELELSCSSQVLGAHGPVGVHDASRAAHRDHPCYWVHAIEAYLGVPVWLGEATYGTLLFYSHEPREPYNRFERQFLQLMGQWVTYELTREANRSALAREATTDHLTGLYNRHHLDAELNRMLAHEHRYGRGTGFLLLDIDHFKALNDAYGHDAGDRVLIELAQRIGGLLREADLFARWGGEEFAVLVPEADRDGVERLAERLREHVVATPFAEAGLVSISVGATLLDPHDDKVSALQRVDRALYQAKREGRNRVVYQSPREGA</sequence>
<dbReference type="Pfam" id="PF00990">
    <property type="entry name" value="GGDEF"/>
    <property type="match status" value="1"/>
</dbReference>
<dbReference type="Pfam" id="PF13188">
    <property type="entry name" value="PAS_8"/>
    <property type="match status" value="1"/>
</dbReference>
<dbReference type="Pfam" id="PF01590">
    <property type="entry name" value="GAF"/>
    <property type="match status" value="1"/>
</dbReference>
<dbReference type="InterPro" id="IPR000014">
    <property type="entry name" value="PAS"/>
</dbReference>
<dbReference type="InterPro" id="IPR003018">
    <property type="entry name" value="GAF"/>
</dbReference>
<dbReference type="InterPro" id="IPR029016">
    <property type="entry name" value="GAF-like_dom_sf"/>
</dbReference>
<feature type="domain" description="PAS" evidence="1">
    <location>
        <begin position="420"/>
        <end position="456"/>
    </location>
</feature>
<proteinExistence type="predicted"/>
<feature type="domain" description="PAC" evidence="2">
    <location>
        <begin position="245"/>
        <end position="297"/>
    </location>
</feature>
<evidence type="ECO:0000259" key="2">
    <source>
        <dbReference type="PROSITE" id="PS50113"/>
    </source>
</evidence>
<dbReference type="InterPro" id="IPR001610">
    <property type="entry name" value="PAC"/>
</dbReference>
<dbReference type="SUPFAM" id="SSF55781">
    <property type="entry name" value="GAF domain-like"/>
    <property type="match status" value="1"/>
</dbReference>
<accession>A0ABS1E4S1</accession>
<dbReference type="SMART" id="SM00086">
    <property type="entry name" value="PAC"/>
    <property type="match status" value="3"/>
</dbReference>
<dbReference type="CDD" id="cd01949">
    <property type="entry name" value="GGDEF"/>
    <property type="match status" value="1"/>
</dbReference>
<dbReference type="NCBIfam" id="TIGR00254">
    <property type="entry name" value="GGDEF"/>
    <property type="match status" value="1"/>
</dbReference>
<dbReference type="PROSITE" id="PS50112">
    <property type="entry name" value="PAS"/>
    <property type="match status" value="2"/>
</dbReference>
<dbReference type="NCBIfam" id="TIGR00229">
    <property type="entry name" value="sensory_box"/>
    <property type="match status" value="2"/>
</dbReference>
<dbReference type="InterPro" id="IPR013656">
    <property type="entry name" value="PAS_4"/>
</dbReference>
<dbReference type="Gene3D" id="2.10.70.100">
    <property type="match status" value="1"/>
</dbReference>
<feature type="domain" description="PAS" evidence="1">
    <location>
        <begin position="171"/>
        <end position="243"/>
    </location>
</feature>
<dbReference type="InterPro" id="IPR029787">
    <property type="entry name" value="Nucleotide_cyclase"/>
</dbReference>
<reference evidence="4 5" key="1">
    <citation type="journal article" date="2020" name="Microorganisms">
        <title>Osmotic Adaptation and Compatible Solute Biosynthesis of Phototrophic Bacteria as Revealed from Genome Analyses.</title>
        <authorList>
            <person name="Imhoff J.F."/>
            <person name="Rahn T."/>
            <person name="Kunzel S."/>
            <person name="Keller A."/>
            <person name="Neulinger S.C."/>
        </authorList>
    </citation>
    <scope>NUCLEOTIDE SEQUENCE [LARGE SCALE GENOMIC DNA]</scope>
    <source>
        <strain evidence="4 5">DSM 15116</strain>
    </source>
</reference>
<dbReference type="SMART" id="SM00267">
    <property type="entry name" value="GGDEF"/>
    <property type="match status" value="1"/>
</dbReference>
<evidence type="ECO:0000259" key="3">
    <source>
        <dbReference type="PROSITE" id="PS50887"/>
    </source>
</evidence>
<dbReference type="Gene3D" id="3.30.450.20">
    <property type="entry name" value="PAS domain"/>
    <property type="match status" value="4"/>
</dbReference>
<dbReference type="SUPFAM" id="SSF55785">
    <property type="entry name" value="PYP-like sensor domain (PAS domain)"/>
    <property type="match status" value="4"/>
</dbReference>
<keyword evidence="5" id="KW-1185">Reference proteome</keyword>
<dbReference type="PROSITE" id="PS50113">
    <property type="entry name" value="PAC"/>
    <property type="match status" value="3"/>
</dbReference>
<feature type="domain" description="GGDEF" evidence="3">
    <location>
        <begin position="753"/>
        <end position="882"/>
    </location>
</feature>
<evidence type="ECO:0008006" key="6">
    <source>
        <dbReference type="Google" id="ProtNLM"/>
    </source>
</evidence>
<dbReference type="PANTHER" id="PTHR44757">
    <property type="entry name" value="DIGUANYLATE CYCLASE DGCP"/>
    <property type="match status" value="1"/>
</dbReference>
<comment type="caution">
    <text evidence="4">The sequence shown here is derived from an EMBL/GenBank/DDBJ whole genome shotgun (WGS) entry which is preliminary data.</text>
</comment>
<dbReference type="Proteomes" id="UP000738126">
    <property type="component" value="Unassembled WGS sequence"/>
</dbReference>
<dbReference type="InterPro" id="IPR000700">
    <property type="entry name" value="PAS-assoc_C"/>
</dbReference>
<evidence type="ECO:0000313" key="5">
    <source>
        <dbReference type="Proteomes" id="UP000738126"/>
    </source>
</evidence>
<dbReference type="Gene3D" id="3.30.70.270">
    <property type="match status" value="1"/>
</dbReference>
<dbReference type="InterPro" id="IPR052155">
    <property type="entry name" value="Biofilm_reg_signaling"/>
</dbReference>
<dbReference type="InterPro" id="IPR035965">
    <property type="entry name" value="PAS-like_dom_sf"/>
</dbReference>
<dbReference type="SMART" id="SM00091">
    <property type="entry name" value="PAS"/>
    <property type="match status" value="4"/>
</dbReference>
<dbReference type="Pfam" id="PF08448">
    <property type="entry name" value="PAS_4"/>
    <property type="match status" value="1"/>
</dbReference>
<protein>
    <recommendedName>
        <fullName evidence="6">Diguanylate cyclase with PAS/PAC and GAF sensors</fullName>
    </recommendedName>
</protein>
<dbReference type="InterPro" id="IPR013655">
    <property type="entry name" value="PAS_fold_3"/>
</dbReference>
<organism evidence="4 5">
    <name type="scientific">Halorhodospira neutriphila</name>
    <dbReference type="NCBI Taxonomy" id="168379"/>
    <lineage>
        <taxon>Bacteria</taxon>
        <taxon>Pseudomonadati</taxon>
        <taxon>Pseudomonadota</taxon>
        <taxon>Gammaproteobacteria</taxon>
        <taxon>Chromatiales</taxon>
        <taxon>Ectothiorhodospiraceae</taxon>
        <taxon>Halorhodospira</taxon>
    </lineage>
</organism>
<dbReference type="PROSITE" id="PS50887">
    <property type="entry name" value="GGDEF"/>
    <property type="match status" value="1"/>
</dbReference>
<dbReference type="SUPFAM" id="SSF55073">
    <property type="entry name" value="Nucleotide cyclase"/>
    <property type="match status" value="1"/>
</dbReference>
<dbReference type="CDD" id="cd00130">
    <property type="entry name" value="PAS"/>
    <property type="match status" value="3"/>
</dbReference>
<dbReference type="EMBL" id="NRSH01000028">
    <property type="protein sequence ID" value="MBK1726199.1"/>
    <property type="molecule type" value="Genomic_DNA"/>
</dbReference>
<feature type="domain" description="PAC" evidence="2">
    <location>
        <begin position="371"/>
        <end position="423"/>
    </location>
</feature>
<dbReference type="PANTHER" id="PTHR44757:SF2">
    <property type="entry name" value="BIOFILM ARCHITECTURE MAINTENANCE PROTEIN MBAA"/>
    <property type="match status" value="1"/>
</dbReference>
<evidence type="ECO:0000313" key="4">
    <source>
        <dbReference type="EMBL" id="MBK1726199.1"/>
    </source>
</evidence>
<dbReference type="InterPro" id="IPR000160">
    <property type="entry name" value="GGDEF_dom"/>
</dbReference>
<feature type="domain" description="PAC" evidence="2">
    <location>
        <begin position="505"/>
        <end position="557"/>
    </location>
</feature>
<gene>
    <name evidence="4" type="ORF">CKO13_04000</name>
</gene>
<dbReference type="Pfam" id="PF08447">
    <property type="entry name" value="PAS_3"/>
    <property type="match status" value="1"/>
</dbReference>
<name>A0ABS1E4S1_9GAMM</name>
<dbReference type="InterPro" id="IPR043128">
    <property type="entry name" value="Rev_trsase/Diguanyl_cyclase"/>
</dbReference>
<evidence type="ECO:0000259" key="1">
    <source>
        <dbReference type="PROSITE" id="PS50112"/>
    </source>
</evidence>
<dbReference type="Gene3D" id="3.30.450.40">
    <property type="match status" value="1"/>
</dbReference>